<protein>
    <submittedName>
        <fullName evidence="1">Uncharacterized protein</fullName>
    </submittedName>
</protein>
<gene>
    <name evidence="1" type="ORF">EAH76_15040</name>
</gene>
<accession>A0A502FRH6</accession>
<proteinExistence type="predicted"/>
<dbReference type="Proteomes" id="UP000319931">
    <property type="component" value="Unassembled WGS sequence"/>
</dbReference>
<evidence type="ECO:0000313" key="2">
    <source>
        <dbReference type="Proteomes" id="UP000319931"/>
    </source>
</evidence>
<dbReference type="RefSeq" id="WP_140851105.1">
    <property type="nucleotide sequence ID" value="NZ_RCZC01000004.1"/>
</dbReference>
<evidence type="ECO:0000313" key="1">
    <source>
        <dbReference type="EMBL" id="TPG52034.1"/>
    </source>
</evidence>
<reference evidence="1 2" key="1">
    <citation type="journal article" date="2019" name="Environ. Microbiol.">
        <title>Species interactions and distinct microbial communities in high Arctic permafrost affected cryosols are associated with the CH4 and CO2 gas fluxes.</title>
        <authorList>
            <person name="Altshuler I."/>
            <person name="Hamel J."/>
            <person name="Turney S."/>
            <person name="Magnuson E."/>
            <person name="Levesque R."/>
            <person name="Greer C."/>
            <person name="Whyte L.G."/>
        </authorList>
    </citation>
    <scope>NUCLEOTIDE SEQUENCE [LARGE SCALE GENOMIC DNA]</scope>
    <source>
        <strain evidence="1 2">E6.1</strain>
    </source>
</reference>
<sequence>MAHDSRFDRAWVEDRLEDARQLAWTCSMAQVDWKARGFDGRVLGYLLVQAGFYHCGHRASADVDTLIQLLRHSDGAGRTALAEMIEC</sequence>
<organism evidence="1 2">
    <name type="scientific">Sphingomonas glacialis</name>
    <dbReference type="NCBI Taxonomy" id="658225"/>
    <lineage>
        <taxon>Bacteria</taxon>
        <taxon>Pseudomonadati</taxon>
        <taxon>Pseudomonadota</taxon>
        <taxon>Alphaproteobacteria</taxon>
        <taxon>Sphingomonadales</taxon>
        <taxon>Sphingomonadaceae</taxon>
        <taxon>Sphingomonas</taxon>
    </lineage>
</organism>
<name>A0A502FRH6_9SPHN</name>
<keyword evidence="2" id="KW-1185">Reference proteome</keyword>
<dbReference type="OrthoDB" id="7427781at2"/>
<dbReference type="AlphaFoldDB" id="A0A502FRH6"/>
<dbReference type="EMBL" id="RCZC01000004">
    <property type="protein sequence ID" value="TPG52034.1"/>
    <property type="molecule type" value="Genomic_DNA"/>
</dbReference>
<dbReference type="SUPFAM" id="SSF53098">
    <property type="entry name" value="Ribonuclease H-like"/>
    <property type="match status" value="1"/>
</dbReference>
<comment type="caution">
    <text evidence="1">The sequence shown here is derived from an EMBL/GenBank/DDBJ whole genome shotgun (WGS) entry which is preliminary data.</text>
</comment>
<dbReference type="InterPro" id="IPR012337">
    <property type="entry name" value="RNaseH-like_sf"/>
</dbReference>